<dbReference type="PANTHER" id="PTHR43101">
    <property type="entry name" value="BETA-FRUCTOSIDASE"/>
    <property type="match status" value="1"/>
</dbReference>
<evidence type="ECO:0000256" key="1">
    <source>
        <dbReference type="ARBA" id="ARBA00009902"/>
    </source>
</evidence>
<sequence length="515" mass="58303">MNYRPKGMWVWDPWCVADGAGTVHLFHLQQYERPEDGDWNLCPMGHAVSNDLLHWKELPSVLPPSEAVRDDDDRQAWTGCAVPHNGRINLFYTMRGSASDGRIQAIGLARSEDGVHFERYSGNPVLRPDPRWYCTAAAPIPGVVDCRDMMVIPAPDRPGWYGYFATRRPGADQGEAAVIGLAWSPDLIRWEQLPPVFASTRHACVEVPDVFELDGRWYLICLTGMVYGSLNDFTEPEWNFGTVYAVADSPRGPFVELADNSLIGTARMGGPLSLRHLEFEGGLYCMYTDRENIGRVDHADAHLGTLTTPKLLRTNGDRLELAYCDRVEQLVKREIPVDPEWLRQLVGEDYSQIWPMRPLPVEFREDGAIGLERRNTFRILPLGVAGVRSYIFEVDVTLQDAASGGVAVRMAEDPRADCDLIRLDRERGKLQFLGFRKADYSERCTIPFEAGCEYRLRVVARHEHIELYIDDRLCLCVTRYRCPEGGLGLFTERGRTVFRNLRIRELDIPGPASGM</sequence>
<comment type="similarity">
    <text evidence="1">Belongs to the glycosyl hydrolase 32 family.</text>
</comment>
<keyword evidence="4" id="KW-0326">Glycosidase</keyword>
<dbReference type="PANTHER" id="PTHR43101:SF1">
    <property type="entry name" value="BETA-FRUCTOSIDASE"/>
    <property type="match status" value="1"/>
</dbReference>
<evidence type="ECO:0000313" key="7">
    <source>
        <dbReference type="Proteomes" id="UP000245959"/>
    </source>
</evidence>
<keyword evidence="7" id="KW-1185">Reference proteome</keyword>
<accession>A0A2U1ACM6</accession>
<gene>
    <name evidence="6" type="ORF">C8D82_15111</name>
</gene>
<dbReference type="GeneID" id="78297197"/>
<dbReference type="RefSeq" id="WP_116885935.1">
    <property type="nucleotide sequence ID" value="NZ_QEKH01000051.1"/>
</dbReference>
<dbReference type="GO" id="GO:0004564">
    <property type="term" value="F:beta-fructofuranosidase activity"/>
    <property type="evidence" value="ECO:0007669"/>
    <property type="project" value="UniProtKB-EC"/>
</dbReference>
<dbReference type="SMART" id="SM00640">
    <property type="entry name" value="Glyco_32"/>
    <property type="match status" value="1"/>
</dbReference>
<reference evidence="6 7" key="1">
    <citation type="submission" date="2018-04" db="EMBL/GenBank/DDBJ databases">
        <title>Genomic Encyclopedia of Type Strains, Phase IV (KMG-IV): sequencing the most valuable type-strain genomes for metagenomic binning, comparative biology and taxonomic classification.</title>
        <authorList>
            <person name="Goeker M."/>
        </authorList>
    </citation>
    <scope>NUCLEOTIDE SEQUENCE [LARGE SCALE GENOMIC DNA]</scope>
    <source>
        <strain evidence="6 7">DSM 14823</strain>
    </source>
</reference>
<organism evidence="6 7">
    <name type="scientific">Victivallis vadensis</name>
    <dbReference type="NCBI Taxonomy" id="172901"/>
    <lineage>
        <taxon>Bacteria</taxon>
        <taxon>Pseudomonadati</taxon>
        <taxon>Lentisphaerota</taxon>
        <taxon>Lentisphaeria</taxon>
        <taxon>Victivallales</taxon>
        <taxon>Victivallaceae</taxon>
        <taxon>Victivallis</taxon>
    </lineage>
</organism>
<dbReference type="AlphaFoldDB" id="A0A2U1ACM6"/>
<feature type="domain" description="Glycosyl hydrolase family 32 N-terminal" evidence="5">
    <location>
        <begin position="4"/>
        <end position="217"/>
    </location>
</feature>
<evidence type="ECO:0000313" key="6">
    <source>
        <dbReference type="EMBL" id="PVY33335.1"/>
    </source>
</evidence>
<comment type="caution">
    <text evidence="6">The sequence shown here is derived from an EMBL/GenBank/DDBJ whole genome shotgun (WGS) entry which is preliminary data.</text>
</comment>
<evidence type="ECO:0000256" key="2">
    <source>
        <dbReference type="ARBA" id="ARBA00012758"/>
    </source>
</evidence>
<dbReference type="Gene3D" id="2.60.120.560">
    <property type="entry name" value="Exo-inulinase, domain 1"/>
    <property type="match status" value="1"/>
</dbReference>
<proteinExistence type="inferred from homology"/>
<dbReference type="Gene3D" id="2.115.10.20">
    <property type="entry name" value="Glycosyl hydrolase domain, family 43"/>
    <property type="match status" value="1"/>
</dbReference>
<evidence type="ECO:0000256" key="3">
    <source>
        <dbReference type="ARBA" id="ARBA00022801"/>
    </source>
</evidence>
<dbReference type="Pfam" id="PF00251">
    <property type="entry name" value="Glyco_hydro_32N"/>
    <property type="match status" value="1"/>
</dbReference>
<dbReference type="InterPro" id="IPR051214">
    <property type="entry name" value="GH32_Enzymes"/>
</dbReference>
<name>A0A2U1ACM6_9BACT</name>
<dbReference type="InterPro" id="IPR001362">
    <property type="entry name" value="Glyco_hydro_32"/>
</dbReference>
<protein>
    <recommendedName>
        <fullName evidence="2">beta-fructofuranosidase</fullName>
        <ecNumber evidence="2">3.2.1.26</ecNumber>
    </recommendedName>
</protein>
<dbReference type="InterPro" id="IPR023296">
    <property type="entry name" value="Glyco_hydro_beta-prop_sf"/>
</dbReference>
<dbReference type="EC" id="3.2.1.26" evidence="2"/>
<dbReference type="SUPFAM" id="SSF75005">
    <property type="entry name" value="Arabinanase/levansucrase/invertase"/>
    <property type="match status" value="1"/>
</dbReference>
<dbReference type="InterPro" id="IPR013148">
    <property type="entry name" value="Glyco_hydro_32_N"/>
</dbReference>
<evidence type="ECO:0000256" key="4">
    <source>
        <dbReference type="ARBA" id="ARBA00023295"/>
    </source>
</evidence>
<dbReference type="GO" id="GO:0005975">
    <property type="term" value="P:carbohydrate metabolic process"/>
    <property type="evidence" value="ECO:0007669"/>
    <property type="project" value="InterPro"/>
</dbReference>
<dbReference type="Proteomes" id="UP000245959">
    <property type="component" value="Unassembled WGS sequence"/>
</dbReference>
<evidence type="ECO:0000259" key="5">
    <source>
        <dbReference type="Pfam" id="PF00251"/>
    </source>
</evidence>
<keyword evidence="3 6" id="KW-0378">Hydrolase</keyword>
<dbReference type="EMBL" id="QEKH01000051">
    <property type="protein sequence ID" value="PVY33335.1"/>
    <property type="molecule type" value="Genomic_DNA"/>
</dbReference>